<sequence length="192" mass="20046">MQPRFDLEPATTALASVVAGIRDDQLDAPTPCADTTVRALLVHVDGLAEAFRQAATKESVGRSGPADIPADPQLPADWRTRIAARLKALAAAWQEPAAWDGRTEAGGVTDDAAAMAVVALDEVVVHGWDLARATGQPFDCADAHAAVLLEMLDGVPSEGVPGLFGPTVPVPADAPPLHRILSKTGRSPRWPA</sequence>
<gene>
    <name evidence="2" type="ORF">ERS450000_04756</name>
</gene>
<dbReference type="Gene3D" id="1.20.120.450">
    <property type="entry name" value="dinb family like domain"/>
    <property type="match status" value="1"/>
</dbReference>
<dbReference type="EMBL" id="LN868939">
    <property type="protein sequence ID" value="CRY82050.1"/>
    <property type="molecule type" value="Genomic_DNA"/>
</dbReference>
<dbReference type="GO" id="GO:0046872">
    <property type="term" value="F:metal ion binding"/>
    <property type="evidence" value="ECO:0007669"/>
    <property type="project" value="InterPro"/>
</dbReference>
<evidence type="ECO:0000313" key="2">
    <source>
        <dbReference type="EMBL" id="CRY82050.1"/>
    </source>
</evidence>
<dbReference type="AlphaFoldDB" id="A0A0H5P2G1"/>
<dbReference type="Proteomes" id="UP000057820">
    <property type="component" value="Plasmid 2"/>
</dbReference>
<keyword evidence="2" id="KW-0614">Plasmid</keyword>
<geneLocation type="plasmid" evidence="2">
    <name>2</name>
</geneLocation>
<organism evidence="2 3">
    <name type="scientific">Nocardia farcinica</name>
    <dbReference type="NCBI Taxonomy" id="37329"/>
    <lineage>
        <taxon>Bacteria</taxon>
        <taxon>Bacillati</taxon>
        <taxon>Actinomycetota</taxon>
        <taxon>Actinomycetes</taxon>
        <taxon>Mycobacteriales</taxon>
        <taxon>Nocardiaceae</taxon>
        <taxon>Nocardia</taxon>
    </lineage>
</organism>
<dbReference type="NCBIfam" id="TIGR03086">
    <property type="entry name" value="TIGR03086 family metal-binding protein"/>
    <property type="match status" value="1"/>
</dbReference>
<dbReference type="InterPro" id="IPR024344">
    <property type="entry name" value="MDMPI_metal-binding"/>
</dbReference>
<dbReference type="NCBIfam" id="TIGR03083">
    <property type="entry name" value="maleylpyruvate isomerase family mycothiol-dependent enzyme"/>
    <property type="match status" value="1"/>
</dbReference>
<dbReference type="InterPro" id="IPR017517">
    <property type="entry name" value="Maleyloyr_isom"/>
</dbReference>
<dbReference type="RefSeq" id="WP_060594252.1">
    <property type="nucleotide sequence ID" value="NZ_CP031418.1"/>
</dbReference>
<protein>
    <recommendedName>
        <fullName evidence="1">Mycothiol-dependent maleylpyruvate isomerase metal-binding domain-containing protein</fullName>
    </recommendedName>
</protein>
<accession>A0A0H5P2G1</accession>
<reference evidence="3" key="1">
    <citation type="submission" date="2015-03" db="EMBL/GenBank/DDBJ databases">
        <authorList>
            <consortium name="Pathogen Informatics"/>
        </authorList>
    </citation>
    <scope>NUCLEOTIDE SEQUENCE [LARGE SCALE GENOMIC DNA]</scope>
    <source>
        <strain evidence="3">NCTC11134</strain>
        <plasmid evidence="3">2</plasmid>
    </source>
</reference>
<dbReference type="InterPro" id="IPR034660">
    <property type="entry name" value="DinB/YfiT-like"/>
</dbReference>
<evidence type="ECO:0000259" key="1">
    <source>
        <dbReference type="Pfam" id="PF11716"/>
    </source>
</evidence>
<dbReference type="KEGG" id="nfr:ERS450000_04756"/>
<dbReference type="Pfam" id="PF11716">
    <property type="entry name" value="MDMPI_N"/>
    <property type="match status" value="1"/>
</dbReference>
<dbReference type="SUPFAM" id="SSF109854">
    <property type="entry name" value="DinB/YfiT-like putative metalloenzymes"/>
    <property type="match status" value="1"/>
</dbReference>
<dbReference type="InterPro" id="IPR017520">
    <property type="entry name" value="CHP03086"/>
</dbReference>
<feature type="domain" description="Mycothiol-dependent maleylpyruvate isomerase metal-binding" evidence="1">
    <location>
        <begin position="8"/>
        <end position="131"/>
    </location>
</feature>
<evidence type="ECO:0000313" key="3">
    <source>
        <dbReference type="Proteomes" id="UP000057820"/>
    </source>
</evidence>
<proteinExistence type="predicted"/>
<name>A0A0H5P2G1_NOCFR</name>